<dbReference type="InterPro" id="IPR000182">
    <property type="entry name" value="GNAT_dom"/>
</dbReference>
<evidence type="ECO:0000313" key="3">
    <source>
        <dbReference type="Proteomes" id="UP001267290"/>
    </source>
</evidence>
<dbReference type="EMBL" id="JAVDSB010000001">
    <property type="protein sequence ID" value="MDR6549886.1"/>
    <property type="molecule type" value="Genomic_DNA"/>
</dbReference>
<dbReference type="RefSeq" id="WP_310224157.1">
    <property type="nucleotide sequence ID" value="NZ_JAVDSB010000001.1"/>
</dbReference>
<name>A0ABU1NQY0_9BACL</name>
<dbReference type="PROSITE" id="PS51186">
    <property type="entry name" value="GNAT"/>
    <property type="match status" value="1"/>
</dbReference>
<comment type="caution">
    <text evidence="2">The sequence shown here is derived from an EMBL/GenBank/DDBJ whole genome shotgun (WGS) entry which is preliminary data.</text>
</comment>
<dbReference type="SUPFAM" id="SSF55729">
    <property type="entry name" value="Acyl-CoA N-acyltransferases (Nat)"/>
    <property type="match status" value="1"/>
</dbReference>
<dbReference type="Proteomes" id="UP001267290">
    <property type="component" value="Unassembled WGS sequence"/>
</dbReference>
<dbReference type="CDD" id="cd04301">
    <property type="entry name" value="NAT_SF"/>
    <property type="match status" value="1"/>
</dbReference>
<dbReference type="Pfam" id="PF00583">
    <property type="entry name" value="Acetyltransf_1"/>
    <property type="match status" value="1"/>
</dbReference>
<organism evidence="2 3">
    <name type="scientific">Paenibacillus qinlingensis</name>
    <dbReference type="NCBI Taxonomy" id="1837343"/>
    <lineage>
        <taxon>Bacteria</taxon>
        <taxon>Bacillati</taxon>
        <taxon>Bacillota</taxon>
        <taxon>Bacilli</taxon>
        <taxon>Bacillales</taxon>
        <taxon>Paenibacillaceae</taxon>
        <taxon>Paenibacillus</taxon>
    </lineage>
</organism>
<evidence type="ECO:0000313" key="2">
    <source>
        <dbReference type="EMBL" id="MDR6549886.1"/>
    </source>
</evidence>
<proteinExistence type="predicted"/>
<evidence type="ECO:0000259" key="1">
    <source>
        <dbReference type="PROSITE" id="PS51186"/>
    </source>
</evidence>
<dbReference type="InterPro" id="IPR016181">
    <property type="entry name" value="Acyl_CoA_acyltransferase"/>
</dbReference>
<accession>A0ABU1NQY0</accession>
<reference evidence="2 3" key="1">
    <citation type="submission" date="2023-07" db="EMBL/GenBank/DDBJ databases">
        <title>Sorghum-associated microbial communities from plants grown in Nebraska, USA.</title>
        <authorList>
            <person name="Schachtman D."/>
        </authorList>
    </citation>
    <scope>NUCLEOTIDE SEQUENCE [LARGE SCALE GENOMIC DNA]</scope>
    <source>
        <strain evidence="2 3">CC258</strain>
    </source>
</reference>
<protein>
    <submittedName>
        <fullName evidence="2">GNAT family N-acyltransferase</fullName>
    </submittedName>
</protein>
<sequence>MEIKTIPKEKAWQLRHQVMWPDKDLDYVKLEEDDTGTHYGLFVGEQLVSVVSLFIEGEEAQFRKFATLVTEQKKGYGTQLLQVMLEDAIKAGVRRIYCNARVEKATYYKKFGFIETETIFAKGGKNYIIMKRLFHDSKA</sequence>
<gene>
    <name evidence="2" type="ORF">J2736_001069</name>
</gene>
<feature type="domain" description="N-acetyltransferase" evidence="1">
    <location>
        <begin position="1"/>
        <end position="135"/>
    </location>
</feature>
<dbReference type="Gene3D" id="3.40.630.30">
    <property type="match status" value="1"/>
</dbReference>
<keyword evidence="3" id="KW-1185">Reference proteome</keyword>